<keyword evidence="5" id="KW-0862">Zinc</keyword>
<proteinExistence type="predicted"/>
<dbReference type="Gene3D" id="3.30.160.60">
    <property type="entry name" value="Classic Zinc Finger"/>
    <property type="match status" value="3"/>
</dbReference>
<keyword evidence="6" id="KW-0539">Nucleus</keyword>
<comment type="subcellular location">
    <subcellularLocation>
        <location evidence="1">Nucleus</location>
    </subcellularLocation>
</comment>
<dbReference type="InterPro" id="IPR050331">
    <property type="entry name" value="Zinc_finger"/>
</dbReference>
<protein>
    <submittedName>
        <fullName evidence="10">Zinc finger and BTB domain-containing protein 14</fullName>
    </submittedName>
</protein>
<dbReference type="InterPro" id="IPR036236">
    <property type="entry name" value="Znf_C2H2_sf"/>
</dbReference>
<evidence type="ECO:0000259" key="8">
    <source>
        <dbReference type="PROSITE" id="PS50157"/>
    </source>
</evidence>
<comment type="caution">
    <text evidence="10">The sequence shown here is derived from an EMBL/GenBank/DDBJ whole genome shotgun (WGS) entry which is preliminary data.</text>
</comment>
<evidence type="ECO:0000259" key="9">
    <source>
        <dbReference type="PROSITE" id="PS50808"/>
    </source>
</evidence>
<dbReference type="SMART" id="SM00355">
    <property type="entry name" value="ZnF_C2H2"/>
    <property type="match status" value="3"/>
</dbReference>
<evidence type="ECO:0000256" key="5">
    <source>
        <dbReference type="ARBA" id="ARBA00022833"/>
    </source>
</evidence>
<dbReference type="PANTHER" id="PTHR16515">
    <property type="entry name" value="PR DOMAIN ZINC FINGER PROTEIN"/>
    <property type="match status" value="1"/>
</dbReference>
<dbReference type="GO" id="GO:0005634">
    <property type="term" value="C:nucleus"/>
    <property type="evidence" value="ECO:0007669"/>
    <property type="project" value="UniProtKB-SubCell"/>
</dbReference>
<dbReference type="PANTHER" id="PTHR16515:SF49">
    <property type="entry name" value="GASTRULA ZINC FINGER PROTEIN XLCGF49.1-LIKE-RELATED"/>
    <property type="match status" value="1"/>
</dbReference>
<dbReference type="Pfam" id="PF00096">
    <property type="entry name" value="zf-C2H2"/>
    <property type="match status" value="3"/>
</dbReference>
<feature type="domain" description="C2H2-type" evidence="8">
    <location>
        <begin position="405"/>
        <end position="433"/>
    </location>
</feature>
<dbReference type="InterPro" id="IPR013087">
    <property type="entry name" value="Znf_C2H2_type"/>
</dbReference>
<name>A0A5J4Z1X0_PORPP</name>
<dbReference type="InterPro" id="IPR003656">
    <property type="entry name" value="Znf_BED"/>
</dbReference>
<feature type="domain" description="BED-type" evidence="9">
    <location>
        <begin position="357"/>
        <end position="434"/>
    </location>
</feature>
<feature type="domain" description="C2H2-type" evidence="8">
    <location>
        <begin position="347"/>
        <end position="375"/>
    </location>
</feature>
<dbReference type="PROSITE" id="PS50808">
    <property type="entry name" value="ZF_BED"/>
    <property type="match status" value="1"/>
</dbReference>
<dbReference type="PROSITE" id="PS50157">
    <property type="entry name" value="ZINC_FINGER_C2H2_2"/>
    <property type="match status" value="3"/>
</dbReference>
<dbReference type="PROSITE" id="PS00028">
    <property type="entry name" value="ZINC_FINGER_C2H2_1"/>
    <property type="match status" value="3"/>
</dbReference>
<accession>A0A5J4Z1X0</accession>
<dbReference type="EMBL" id="VRMN01000002">
    <property type="protein sequence ID" value="KAA8497162.1"/>
    <property type="molecule type" value="Genomic_DNA"/>
</dbReference>
<keyword evidence="3" id="KW-0677">Repeat</keyword>
<gene>
    <name evidence="10" type="ORF">FVE85_0891</name>
</gene>
<evidence type="ECO:0000313" key="11">
    <source>
        <dbReference type="Proteomes" id="UP000324585"/>
    </source>
</evidence>
<evidence type="ECO:0000256" key="6">
    <source>
        <dbReference type="ARBA" id="ARBA00023242"/>
    </source>
</evidence>
<keyword evidence="4 7" id="KW-0863">Zinc-finger</keyword>
<keyword evidence="11" id="KW-1185">Reference proteome</keyword>
<dbReference type="GO" id="GO:0003677">
    <property type="term" value="F:DNA binding"/>
    <property type="evidence" value="ECO:0007669"/>
    <property type="project" value="InterPro"/>
</dbReference>
<evidence type="ECO:0000256" key="1">
    <source>
        <dbReference type="ARBA" id="ARBA00004123"/>
    </source>
</evidence>
<evidence type="ECO:0000256" key="7">
    <source>
        <dbReference type="PROSITE-ProRule" id="PRU00042"/>
    </source>
</evidence>
<reference evidence="11" key="1">
    <citation type="journal article" date="2019" name="Nat. Commun.">
        <title>Expansion of phycobilisome linker gene families in mesophilic red algae.</title>
        <authorList>
            <person name="Lee J."/>
            <person name="Kim D."/>
            <person name="Bhattacharya D."/>
            <person name="Yoon H.S."/>
        </authorList>
    </citation>
    <scope>NUCLEOTIDE SEQUENCE [LARGE SCALE GENOMIC DNA]</scope>
    <source>
        <strain evidence="11">CCMP 1328</strain>
    </source>
</reference>
<evidence type="ECO:0000256" key="2">
    <source>
        <dbReference type="ARBA" id="ARBA00022723"/>
    </source>
</evidence>
<feature type="domain" description="C2H2-type" evidence="8">
    <location>
        <begin position="376"/>
        <end position="404"/>
    </location>
</feature>
<dbReference type="GO" id="GO:0008270">
    <property type="term" value="F:zinc ion binding"/>
    <property type="evidence" value="ECO:0007669"/>
    <property type="project" value="UniProtKB-KW"/>
</dbReference>
<evidence type="ECO:0000256" key="4">
    <source>
        <dbReference type="ARBA" id="ARBA00022771"/>
    </source>
</evidence>
<dbReference type="AlphaFoldDB" id="A0A5J4Z1X0"/>
<dbReference type="Proteomes" id="UP000324585">
    <property type="component" value="Unassembled WGS sequence"/>
</dbReference>
<evidence type="ECO:0000256" key="3">
    <source>
        <dbReference type="ARBA" id="ARBA00022737"/>
    </source>
</evidence>
<organism evidence="10 11">
    <name type="scientific">Porphyridium purpureum</name>
    <name type="common">Red alga</name>
    <name type="synonym">Porphyridium cruentum</name>
    <dbReference type="NCBI Taxonomy" id="35688"/>
    <lineage>
        <taxon>Eukaryota</taxon>
        <taxon>Rhodophyta</taxon>
        <taxon>Bangiophyceae</taxon>
        <taxon>Porphyridiales</taxon>
        <taxon>Porphyridiaceae</taxon>
        <taxon>Porphyridium</taxon>
    </lineage>
</organism>
<dbReference type="OrthoDB" id="654211at2759"/>
<keyword evidence="2" id="KW-0479">Metal-binding</keyword>
<evidence type="ECO:0000313" key="10">
    <source>
        <dbReference type="EMBL" id="KAA8497162.1"/>
    </source>
</evidence>
<dbReference type="SUPFAM" id="SSF57667">
    <property type="entry name" value="beta-beta-alpha zinc fingers"/>
    <property type="match status" value="2"/>
</dbReference>
<sequence length="434" mass="49031">MATSTFGSVLRILLEEDELNEWLVQWLHPHVGVGAASGAPESGDATSAVTDFDVHDSFGERLAPQELACLPYLPLWEDIGSAVVWDSDLTHLNSSSCGVILPMCGEANRSRFVRAVMMTNASFMPLAKGVFLFPGHRMAAFRTRYGFAYISVGSCSDGSVHISLVRIWDNARMKVETFNTTCIEPNAKLLSFAVIERAGMCSRDCGEVICSCWRPDSSRRTEFELSAPFLWASFTPVLEESLRAVRLESPILRCRSVWGNGQLAFKVDIRSRIEVSRGASYPNMPQIRFLFFDRLTTASSVRHSRLIQCTSGSDSSTASKKRKRSAWTEVKSEDLDVSPLSSERDGLLCAMCEKSFRHRSDLKRHFRTIHQNEHKFVCDVCERPFKQKSHLQTHQRIIHEKRRDFECRTCGLSFSVVSNLNRHLRNMHPEAPDE</sequence>
<dbReference type="GO" id="GO:0010468">
    <property type="term" value="P:regulation of gene expression"/>
    <property type="evidence" value="ECO:0007669"/>
    <property type="project" value="TreeGrafter"/>
</dbReference>